<dbReference type="STRING" id="139420.A0A371CPE4"/>
<feature type="region of interest" description="Disordered" evidence="1">
    <location>
        <begin position="881"/>
        <end position="929"/>
    </location>
</feature>
<name>A0A371CPE4_9APHY</name>
<proteinExistence type="predicted"/>
<dbReference type="PANTHER" id="PTHR31912:SF34">
    <property type="entry name" value="NOTOCHORD-RELATED PROTEIN"/>
    <property type="match status" value="1"/>
</dbReference>
<dbReference type="Proteomes" id="UP000256964">
    <property type="component" value="Unassembled WGS sequence"/>
</dbReference>
<feature type="compositionally biased region" description="Low complexity" evidence="1">
    <location>
        <begin position="886"/>
        <end position="897"/>
    </location>
</feature>
<protein>
    <submittedName>
        <fullName evidence="2">Uncharacterized protein</fullName>
    </submittedName>
</protein>
<evidence type="ECO:0000313" key="2">
    <source>
        <dbReference type="EMBL" id="RDX42151.1"/>
    </source>
</evidence>
<dbReference type="PANTHER" id="PTHR31912">
    <property type="entry name" value="IP13529P"/>
    <property type="match status" value="1"/>
</dbReference>
<dbReference type="OrthoDB" id="2753717at2759"/>
<dbReference type="AlphaFoldDB" id="A0A371CPE4"/>
<accession>A0A371CPE4</accession>
<reference evidence="2 3" key="1">
    <citation type="journal article" date="2018" name="Biotechnol. Biofuels">
        <title>Integrative visual omics of the white-rot fungus Polyporus brumalis exposes the biotechnological potential of its oxidative enzymes for delignifying raw plant biomass.</title>
        <authorList>
            <person name="Miyauchi S."/>
            <person name="Rancon A."/>
            <person name="Drula E."/>
            <person name="Hage H."/>
            <person name="Chaduli D."/>
            <person name="Favel A."/>
            <person name="Grisel S."/>
            <person name="Henrissat B."/>
            <person name="Herpoel-Gimbert I."/>
            <person name="Ruiz-Duenas F.J."/>
            <person name="Chevret D."/>
            <person name="Hainaut M."/>
            <person name="Lin J."/>
            <person name="Wang M."/>
            <person name="Pangilinan J."/>
            <person name="Lipzen A."/>
            <person name="Lesage-Meessen L."/>
            <person name="Navarro D."/>
            <person name="Riley R."/>
            <person name="Grigoriev I.V."/>
            <person name="Zhou S."/>
            <person name="Raouche S."/>
            <person name="Rosso M.N."/>
        </authorList>
    </citation>
    <scope>NUCLEOTIDE SEQUENCE [LARGE SCALE GENOMIC DNA]</scope>
    <source>
        <strain evidence="2 3">BRFM 1820</strain>
    </source>
</reference>
<gene>
    <name evidence="2" type="ORF">OH76DRAFT_1458920</name>
</gene>
<dbReference type="EMBL" id="KZ857492">
    <property type="protein sequence ID" value="RDX42151.1"/>
    <property type="molecule type" value="Genomic_DNA"/>
</dbReference>
<evidence type="ECO:0000313" key="3">
    <source>
        <dbReference type="Proteomes" id="UP000256964"/>
    </source>
</evidence>
<organism evidence="2 3">
    <name type="scientific">Lentinus brumalis</name>
    <dbReference type="NCBI Taxonomy" id="2498619"/>
    <lineage>
        <taxon>Eukaryota</taxon>
        <taxon>Fungi</taxon>
        <taxon>Dikarya</taxon>
        <taxon>Basidiomycota</taxon>
        <taxon>Agaricomycotina</taxon>
        <taxon>Agaricomycetes</taxon>
        <taxon>Polyporales</taxon>
        <taxon>Polyporaceae</taxon>
        <taxon>Lentinus</taxon>
    </lineage>
</organism>
<keyword evidence="3" id="KW-1185">Reference proteome</keyword>
<sequence>MFLLHCFMNTPHFRLPVPVRRLLLWVMGECGARDVPSLQAYQCLEEKLRKQCGVKTEAQKSEQGNIFYTNSITDLICRDLSQPDLAQHLIIYPDETPRPISEFHQANYHKELPRSELTPSYYGNSKHFFVDEVCRLQDGSLVIPRVWVTRSGAVYAHCTSLSTVQPACLQEGSEENLVCATLFTDNFPNLIMDAHAVPPTHNPDRQLAGGDDLVTIYVPIFCDDVSGARSKQYQKHINVYYQNWSLPSRLHQGTNAVHFLSTSQVAGSSEQLAPILEAVKKTRKQPIRSYNAATHRFCRFRLLVPFLPADNPQQSEESSHASVNCKCRRCKKGGTPEQRESDDGYHRLYRANHDQLRTVAETRGIVQEQLRLASRGVVKKITDLQTATGIKDKIATYWIEGLVKHARQQKKEHPGLALDDISARCLTPSPFNPDLDPHRDTPVELLHTWLLGVVKYVWHDLHSSWSGDAPGELFAIRLQAIDTSGLTYKNNLIGKHFKTLAQTLAFKIHGLATPKQIALVRAMGELSPMLWITEITDMKAYLADLDVLIGNLLDAFADIDPARIIEKTKLQVLPHVMDDIQRFELYESSNTVFRLCSIFSNHLAPSRDIAVKMANQDCVKHIVTGGYWQDSDGRCVRAESPVLQQVLGLPPQSPEPTPEAVLLPPQAKRSIVRPEDTHASHAPAVLCSALFTDQIVSQSHDVCRIGSWAVIRDLDGRNVIGNILEILAFPQNHSTGLVTFEKYAVGAVRHPHLGMPLLRPETEENPPGRGAYCVVPSASVLFIVNVQHDCQAAGCAIAASGEYSRQEREQTDLPIVSVSHKAADRRFIVNTHALHNAALLRQFLPRTLVAPVPLYSDRMARHHELAAGLRVTEAKKRDAALRKRQATQAKKAAASAADGEEPSLPEAESQHARIPPNTRGSKRRRVPDS</sequence>
<evidence type="ECO:0000256" key="1">
    <source>
        <dbReference type="SAM" id="MobiDB-lite"/>
    </source>
</evidence>
<feature type="compositionally biased region" description="Basic residues" evidence="1">
    <location>
        <begin position="920"/>
        <end position="929"/>
    </location>
</feature>